<dbReference type="PROSITE" id="PS50195">
    <property type="entry name" value="PX"/>
    <property type="match status" value="1"/>
</dbReference>
<dbReference type="GO" id="GO:0007018">
    <property type="term" value="P:microtubule-based movement"/>
    <property type="evidence" value="ECO:0007669"/>
    <property type="project" value="InterPro"/>
</dbReference>
<protein>
    <recommendedName>
        <fullName evidence="16">Kinesin-like protein</fullName>
    </recommendedName>
</protein>
<comment type="similarity">
    <text evidence="9">Belongs to the TRAFAC class myosin-kinesin ATPase superfamily. Kinesin family.</text>
</comment>
<keyword evidence="2" id="KW-0963">Cytoplasm</keyword>
<evidence type="ECO:0000259" key="12">
    <source>
        <dbReference type="PROSITE" id="PS50067"/>
    </source>
</evidence>
<dbReference type="PRINTS" id="PR00380">
    <property type="entry name" value="KINESINHEAVY"/>
</dbReference>
<dbReference type="InterPro" id="IPR019821">
    <property type="entry name" value="Kinesin_motor_CS"/>
</dbReference>
<evidence type="ECO:0000256" key="2">
    <source>
        <dbReference type="ARBA" id="ARBA00022490"/>
    </source>
</evidence>
<dbReference type="SUPFAM" id="SSF49879">
    <property type="entry name" value="SMAD/FHA domain"/>
    <property type="match status" value="1"/>
</dbReference>
<keyword evidence="8" id="KW-0206">Cytoskeleton</keyword>
<dbReference type="FunFam" id="3.40.850.10:FF:000021">
    <property type="entry name" value="kinesin-like protein KIF16B isoform X1"/>
    <property type="match status" value="1"/>
</dbReference>
<dbReference type="Pfam" id="PF00225">
    <property type="entry name" value="Kinesin"/>
    <property type="match status" value="1"/>
</dbReference>
<evidence type="ECO:0000256" key="10">
    <source>
        <dbReference type="SAM" id="Coils"/>
    </source>
</evidence>
<feature type="binding site" evidence="9">
    <location>
        <begin position="114"/>
        <end position="121"/>
    </location>
    <ligand>
        <name>ATP</name>
        <dbReference type="ChEBI" id="CHEBI:30616"/>
    </ligand>
</feature>
<evidence type="ECO:0000256" key="8">
    <source>
        <dbReference type="ARBA" id="ARBA00023212"/>
    </source>
</evidence>
<proteinExistence type="inferred from homology"/>
<dbReference type="CDD" id="cd01365">
    <property type="entry name" value="KISc_KIF1A_KIF1B"/>
    <property type="match status" value="1"/>
</dbReference>
<dbReference type="Gene3D" id="2.60.200.20">
    <property type="match status" value="1"/>
</dbReference>
<gene>
    <name evidence="14" type="ORF">V5799_003929</name>
</gene>
<dbReference type="PROSITE" id="PS50067">
    <property type="entry name" value="KINESIN_MOTOR_2"/>
    <property type="match status" value="1"/>
</dbReference>
<organism evidence="14 15">
    <name type="scientific">Amblyomma americanum</name>
    <name type="common">Lone star tick</name>
    <dbReference type="NCBI Taxonomy" id="6943"/>
    <lineage>
        <taxon>Eukaryota</taxon>
        <taxon>Metazoa</taxon>
        <taxon>Ecdysozoa</taxon>
        <taxon>Arthropoda</taxon>
        <taxon>Chelicerata</taxon>
        <taxon>Arachnida</taxon>
        <taxon>Acari</taxon>
        <taxon>Parasitiformes</taxon>
        <taxon>Ixodida</taxon>
        <taxon>Ixodoidea</taxon>
        <taxon>Ixodidae</taxon>
        <taxon>Amblyomminae</taxon>
        <taxon>Amblyomma</taxon>
    </lineage>
</organism>
<feature type="domain" description="Kinesin motor" evidence="12">
    <location>
        <begin position="3"/>
        <end position="363"/>
    </location>
</feature>
<keyword evidence="7 9" id="KW-0505">Motor protein</keyword>
<dbReference type="InterPro" id="IPR036961">
    <property type="entry name" value="Kinesin_motor_dom_sf"/>
</dbReference>
<dbReference type="Pfam" id="PF00498">
    <property type="entry name" value="FHA"/>
    <property type="match status" value="1"/>
</dbReference>
<reference evidence="14 15" key="1">
    <citation type="journal article" date="2023" name="Arcadia Sci">
        <title>De novo assembly of a long-read Amblyomma americanum tick genome.</title>
        <authorList>
            <person name="Chou S."/>
            <person name="Poskanzer K.E."/>
            <person name="Rollins M."/>
            <person name="Thuy-Boun P.S."/>
        </authorList>
    </citation>
    <scope>NUCLEOTIDE SEQUENCE [LARGE SCALE GENOMIC DNA]</scope>
    <source>
        <strain evidence="14">F_SG_1</strain>
        <tissue evidence="14">Salivary glands</tissue>
    </source>
</reference>
<keyword evidence="5 9" id="KW-0067">ATP-binding</keyword>
<name>A0AAQ4D7K1_AMBAM</name>
<dbReference type="PANTHER" id="PTHR47117">
    <property type="entry name" value="STAR-RELATED LIPID TRANSFER PROTEIN 9"/>
    <property type="match status" value="1"/>
</dbReference>
<dbReference type="SMART" id="SM00312">
    <property type="entry name" value="PX"/>
    <property type="match status" value="1"/>
</dbReference>
<dbReference type="Pfam" id="PF00787">
    <property type="entry name" value="PX"/>
    <property type="match status" value="1"/>
</dbReference>
<evidence type="ECO:0000256" key="9">
    <source>
        <dbReference type="PROSITE-ProRule" id="PRU00283"/>
    </source>
</evidence>
<evidence type="ECO:0000256" key="3">
    <source>
        <dbReference type="ARBA" id="ARBA00022553"/>
    </source>
</evidence>
<dbReference type="GO" id="GO:0008017">
    <property type="term" value="F:microtubule binding"/>
    <property type="evidence" value="ECO:0007669"/>
    <property type="project" value="InterPro"/>
</dbReference>
<dbReference type="PANTHER" id="PTHR47117:SF6">
    <property type="entry name" value="KINESIN-LIKE PROTEIN KIF16B"/>
    <property type="match status" value="1"/>
</dbReference>
<evidence type="ECO:0008006" key="16">
    <source>
        <dbReference type="Google" id="ProtNLM"/>
    </source>
</evidence>
<feature type="region of interest" description="Disordered" evidence="11">
    <location>
        <begin position="765"/>
        <end position="811"/>
    </location>
</feature>
<comment type="caution">
    <text evidence="14">The sequence shown here is derived from an EMBL/GenBank/DDBJ whole genome shotgun (WGS) entry which is preliminary data.</text>
</comment>
<dbReference type="Gene3D" id="3.40.850.10">
    <property type="entry name" value="Kinesin motor domain"/>
    <property type="match status" value="1"/>
</dbReference>
<feature type="coiled-coil region" evidence="10">
    <location>
        <begin position="635"/>
        <end position="682"/>
    </location>
</feature>
<dbReference type="InterPro" id="IPR036871">
    <property type="entry name" value="PX_dom_sf"/>
</dbReference>
<dbReference type="InterPro" id="IPR000253">
    <property type="entry name" value="FHA_dom"/>
</dbReference>
<dbReference type="GO" id="GO:0035091">
    <property type="term" value="F:phosphatidylinositol binding"/>
    <property type="evidence" value="ECO:0007669"/>
    <property type="project" value="InterPro"/>
</dbReference>
<evidence type="ECO:0000256" key="11">
    <source>
        <dbReference type="SAM" id="MobiDB-lite"/>
    </source>
</evidence>
<dbReference type="GO" id="GO:0005737">
    <property type="term" value="C:cytoplasm"/>
    <property type="evidence" value="ECO:0007669"/>
    <property type="project" value="UniProtKB-ARBA"/>
</dbReference>
<dbReference type="InterPro" id="IPR001683">
    <property type="entry name" value="PX_dom"/>
</dbReference>
<dbReference type="SUPFAM" id="SSF64268">
    <property type="entry name" value="PX domain"/>
    <property type="match status" value="1"/>
</dbReference>
<feature type="domain" description="PX" evidence="13">
    <location>
        <begin position="1024"/>
        <end position="1158"/>
    </location>
</feature>
<dbReference type="Proteomes" id="UP001321473">
    <property type="component" value="Unassembled WGS sequence"/>
</dbReference>
<keyword evidence="15" id="KW-1185">Reference proteome</keyword>
<sequence length="1158" mass="130783">MASVKVAVRARPFNQREIDMKSSEIIQMEGNKTSIENLKFQSLISCPNIVVSPQAGAEELGRERIKEFTFDYSYWSVNSRDPHFVTQEQVFNDLGQEVVDNAFEGYNACIFAYGQTGSGKTFTMMGSADNEGLIPRICQAMYTRMKLGQNSGTTFRTEVSYLEIYNEKVKDLLKRESTQHNLRVREHPKLGPYVQDLSRHLVMDYSDVEELMARGNSHRTTACTAMNDVSSRSHAIFTLNFTQAKFIRDLPSETVSKVNLVDLAGSERADSTKATGQRLKEGGHINKSLVTLGTVISALAELSTSHSKKRVFIPYRDSVLTWLLRDSLGGNSKTIMIATISPAECNYGETLSTLRYANRAKNIINKPTINEDPNVKLIKELREEIARLRSRIGGDDSSTQVMEKLQENEARVKFLTEEWTEKWKETHKILKEQKTLGLRMSGQGVVLDSERPHLIGLGDDILSTGVVLYHLKDGKTLIGTENATTKQDIVLSGLGIQDEHCSIELVDGGATLYPNPNSECCINTMPVDKATRLTQGCVVLLGSTNVFRYNDPAEVHKLRKEKERRSLVNLSHLSFLSRSAGDMSKSTESICGNGFESHEDGAEKTIDLSMRKLLEKQSSNHEEQQINGAVIAPLSKEQEAVEAQLSQKREELRQLQEKTEELKRMADETNLLQDEIRLLRGELELSTTQASENWRSLLSLISGARDDLPLPKNTADLENIVESIRQQLADRKHAQLAEIHEERQSIAGQIEALAEKQKLLQSFADDASPDEDGSGDGHSSKKGRGEKASDGAASDENGGGDKLSSDDSDSEEVSTLVKGRLAFVGEEVRKLQEEEQALGRKEEDVEVGWRHNLDTLDSLLPLLESMVEDLDKLEGCISEKEQDVADIESSVNQCDTKVKGIATEKENLEQQLQKDLHGLEEKYLIVEKELEARRKAFQSECEEADNDNVYLKQLRQMEIKHQEELLELIKEKAENMKRRNSTLHTPPCDGPSVLPGRRQNITSRSLPILPTHPYVSFERGTEECPIRISIPSYTLRGSGSNAHIEYEVKVVVMDDSWTLYRRYKRFRELHDYMKLKYGRKVTLPYFPPKLLFGNKSQRLVEERRKMLEVYLIELVNICRRDLSCPLHRSVQGLCKQHMWEFAPFFRKGCFETSKHSTG</sequence>
<dbReference type="FunFam" id="2.60.200.20:FF:000005">
    <property type="entry name" value="Kinesin family member 16B"/>
    <property type="match status" value="1"/>
</dbReference>
<dbReference type="InterPro" id="IPR027417">
    <property type="entry name" value="P-loop_NTPase"/>
</dbReference>
<dbReference type="SUPFAM" id="SSF52540">
    <property type="entry name" value="P-loop containing nucleoside triphosphate hydrolases"/>
    <property type="match status" value="1"/>
</dbReference>
<evidence type="ECO:0000313" key="14">
    <source>
        <dbReference type="EMBL" id="KAK8758441.1"/>
    </source>
</evidence>
<evidence type="ECO:0000256" key="5">
    <source>
        <dbReference type="ARBA" id="ARBA00022840"/>
    </source>
</evidence>
<dbReference type="GO" id="GO:0005524">
    <property type="term" value="F:ATP binding"/>
    <property type="evidence" value="ECO:0007669"/>
    <property type="project" value="UniProtKB-UniRule"/>
</dbReference>
<evidence type="ECO:0000256" key="7">
    <source>
        <dbReference type="ARBA" id="ARBA00023175"/>
    </source>
</evidence>
<keyword evidence="4 9" id="KW-0547">Nucleotide-binding</keyword>
<dbReference type="GO" id="GO:0003777">
    <property type="term" value="F:microtubule motor activity"/>
    <property type="evidence" value="ECO:0007669"/>
    <property type="project" value="InterPro"/>
</dbReference>
<accession>A0AAQ4D7K1</accession>
<evidence type="ECO:0000256" key="4">
    <source>
        <dbReference type="ARBA" id="ARBA00022741"/>
    </source>
</evidence>
<dbReference type="AlphaFoldDB" id="A0AAQ4D7K1"/>
<dbReference type="GO" id="GO:0005856">
    <property type="term" value="C:cytoskeleton"/>
    <property type="evidence" value="ECO:0007669"/>
    <property type="project" value="UniProtKB-SubCell"/>
</dbReference>
<evidence type="ECO:0000259" key="13">
    <source>
        <dbReference type="PROSITE" id="PS50195"/>
    </source>
</evidence>
<dbReference type="SMART" id="SM00129">
    <property type="entry name" value="KISc"/>
    <property type="match status" value="1"/>
</dbReference>
<dbReference type="EMBL" id="JARKHS020034135">
    <property type="protein sequence ID" value="KAK8758441.1"/>
    <property type="molecule type" value="Genomic_DNA"/>
</dbReference>
<evidence type="ECO:0000256" key="1">
    <source>
        <dbReference type="ARBA" id="ARBA00004245"/>
    </source>
</evidence>
<keyword evidence="3" id="KW-0597">Phosphoprotein</keyword>
<dbReference type="Gene3D" id="3.30.1520.10">
    <property type="entry name" value="Phox-like domain"/>
    <property type="match status" value="1"/>
</dbReference>
<dbReference type="InterPro" id="IPR008984">
    <property type="entry name" value="SMAD_FHA_dom_sf"/>
</dbReference>
<dbReference type="CDD" id="cd22708">
    <property type="entry name" value="FHA_KIF16"/>
    <property type="match status" value="1"/>
</dbReference>
<comment type="subcellular location">
    <subcellularLocation>
        <location evidence="1">Cytoplasm</location>
        <location evidence="1">Cytoskeleton</location>
    </subcellularLocation>
</comment>
<feature type="coiled-coil region" evidence="10">
    <location>
        <begin position="863"/>
        <end position="979"/>
    </location>
</feature>
<evidence type="ECO:0000313" key="15">
    <source>
        <dbReference type="Proteomes" id="UP001321473"/>
    </source>
</evidence>
<keyword evidence="6 10" id="KW-0175">Coiled coil</keyword>
<dbReference type="InterPro" id="IPR001752">
    <property type="entry name" value="Kinesin_motor_dom"/>
</dbReference>
<evidence type="ECO:0000256" key="6">
    <source>
        <dbReference type="ARBA" id="ARBA00023054"/>
    </source>
</evidence>
<dbReference type="PROSITE" id="PS00411">
    <property type="entry name" value="KINESIN_MOTOR_1"/>
    <property type="match status" value="1"/>
</dbReference>